<accession>A0A4S8N7T1</accession>
<dbReference type="EMBL" id="STGW01000007">
    <property type="protein sequence ID" value="THV12075.1"/>
    <property type="molecule type" value="Genomic_DNA"/>
</dbReference>
<gene>
    <name evidence="2" type="ORF">E9934_11990</name>
</gene>
<keyword evidence="3" id="KW-1185">Reference proteome</keyword>
<reference evidence="2 3" key="1">
    <citation type="journal article" date="2009" name="Int. J. Syst. Evol. Microbiol.">
        <title>Nocardioides caeni sp. nov., isolated from wastewater.</title>
        <authorList>
            <person name="Yoon J.H."/>
            <person name="Kang S.J."/>
            <person name="Park S."/>
            <person name="Kim W."/>
            <person name="Oh T.K."/>
        </authorList>
    </citation>
    <scope>NUCLEOTIDE SEQUENCE [LARGE SCALE GENOMIC DNA]</scope>
    <source>
        <strain evidence="2 3">DSM 23134</strain>
    </source>
</reference>
<dbReference type="Proteomes" id="UP000307087">
    <property type="component" value="Unassembled WGS sequence"/>
</dbReference>
<dbReference type="OrthoDB" id="3784263at2"/>
<protein>
    <submittedName>
        <fullName evidence="2">Uncharacterized protein</fullName>
    </submittedName>
</protein>
<sequence length="170" mass="19001">MRAAASRVLADELPEEFSGPVAYSDRWLWIVLGLLVLVLVYYVAAWWFTRAPKPATIARPRVDVPTVRERHLQRIDEVVAQVRAGDLEPRAGHQQLSDVVRSFVAEVTTLPARTMALADFRHRAPEALVAAIELMYPPEFAPDDTIARDRFEDAAGQARQLVGTWQGGDV</sequence>
<feature type="transmembrane region" description="Helical" evidence="1">
    <location>
        <begin position="27"/>
        <end position="49"/>
    </location>
</feature>
<keyword evidence="1" id="KW-1133">Transmembrane helix</keyword>
<dbReference type="RefSeq" id="WP_136563126.1">
    <property type="nucleotide sequence ID" value="NZ_BAABLS010000004.1"/>
</dbReference>
<proteinExistence type="predicted"/>
<evidence type="ECO:0000313" key="2">
    <source>
        <dbReference type="EMBL" id="THV12075.1"/>
    </source>
</evidence>
<keyword evidence="1" id="KW-0472">Membrane</keyword>
<evidence type="ECO:0000313" key="3">
    <source>
        <dbReference type="Proteomes" id="UP000307087"/>
    </source>
</evidence>
<comment type="caution">
    <text evidence="2">The sequence shown here is derived from an EMBL/GenBank/DDBJ whole genome shotgun (WGS) entry which is preliminary data.</text>
</comment>
<name>A0A4S8N7T1_9ACTN</name>
<organism evidence="2 3">
    <name type="scientific">Nocardioides caeni</name>
    <dbReference type="NCBI Taxonomy" id="574700"/>
    <lineage>
        <taxon>Bacteria</taxon>
        <taxon>Bacillati</taxon>
        <taxon>Actinomycetota</taxon>
        <taxon>Actinomycetes</taxon>
        <taxon>Propionibacteriales</taxon>
        <taxon>Nocardioidaceae</taxon>
        <taxon>Nocardioides</taxon>
    </lineage>
</organism>
<dbReference type="AlphaFoldDB" id="A0A4S8N7T1"/>
<evidence type="ECO:0000256" key="1">
    <source>
        <dbReference type="SAM" id="Phobius"/>
    </source>
</evidence>
<keyword evidence="1" id="KW-0812">Transmembrane</keyword>